<dbReference type="InterPro" id="IPR007128">
    <property type="entry name" value="PMF1/Nnf1"/>
</dbReference>
<sequence length="133" mass="14531">DIGKAFPSFTSTEQEYLHRLFTKVGTVFSCAHCLKLCNEACLPFGGPKPNIGIHPKTPCFEAYASTSNRKTPGYLITQFKNIACANTQVASSLHGNIEEELESLCIETQVGTALDTVEQLVEEQALDPLHSDN</sequence>
<dbReference type="GO" id="GO:0051301">
    <property type="term" value="P:cell division"/>
    <property type="evidence" value="ECO:0007669"/>
    <property type="project" value="UniProtKB-KW"/>
</dbReference>
<keyword evidence="8" id="KW-0131">Cell cycle</keyword>
<keyword evidence="3" id="KW-0158">Chromosome</keyword>
<dbReference type="GO" id="GO:0000444">
    <property type="term" value="C:MIS12/MIND type complex"/>
    <property type="evidence" value="ECO:0007669"/>
    <property type="project" value="InterPro"/>
</dbReference>
<feature type="non-terminal residue" evidence="10">
    <location>
        <position position="1"/>
    </location>
</feature>
<dbReference type="PANTHER" id="PTHR15459:SF3">
    <property type="entry name" value="POLYAMINE-MODULATED FACTOR 1"/>
    <property type="match status" value="1"/>
</dbReference>
<evidence type="ECO:0000256" key="7">
    <source>
        <dbReference type="ARBA" id="ARBA00023242"/>
    </source>
</evidence>
<evidence type="ECO:0000256" key="9">
    <source>
        <dbReference type="ARBA" id="ARBA00023328"/>
    </source>
</evidence>
<dbReference type="EMBL" id="BTGU01016272">
    <property type="protein sequence ID" value="GMN70768.1"/>
    <property type="molecule type" value="Genomic_DNA"/>
</dbReference>
<evidence type="ECO:0000256" key="1">
    <source>
        <dbReference type="ARBA" id="ARBA00004123"/>
    </source>
</evidence>
<evidence type="ECO:0000256" key="6">
    <source>
        <dbReference type="ARBA" id="ARBA00022838"/>
    </source>
</evidence>
<evidence type="ECO:0000256" key="3">
    <source>
        <dbReference type="ARBA" id="ARBA00022454"/>
    </source>
</evidence>
<evidence type="ECO:0000256" key="4">
    <source>
        <dbReference type="ARBA" id="ARBA00022618"/>
    </source>
</evidence>
<reference evidence="10" key="1">
    <citation type="submission" date="2023-07" db="EMBL/GenBank/DDBJ databases">
        <title>draft genome sequence of fig (Ficus carica).</title>
        <authorList>
            <person name="Takahashi T."/>
            <person name="Nishimura K."/>
        </authorList>
    </citation>
    <scope>NUCLEOTIDE SEQUENCE</scope>
</reference>
<evidence type="ECO:0000256" key="5">
    <source>
        <dbReference type="ARBA" id="ARBA00022776"/>
    </source>
</evidence>
<keyword evidence="5" id="KW-0498">Mitosis</keyword>
<keyword evidence="11" id="KW-1185">Reference proteome</keyword>
<evidence type="ECO:0000313" key="10">
    <source>
        <dbReference type="EMBL" id="GMN70768.1"/>
    </source>
</evidence>
<dbReference type="GO" id="GO:0007059">
    <property type="term" value="P:chromosome segregation"/>
    <property type="evidence" value="ECO:0007669"/>
    <property type="project" value="TreeGrafter"/>
</dbReference>
<proteinExistence type="predicted"/>
<evidence type="ECO:0000256" key="2">
    <source>
        <dbReference type="ARBA" id="ARBA00004629"/>
    </source>
</evidence>
<gene>
    <name evidence="10" type="ORF">TIFTF001_055071</name>
</gene>
<dbReference type="Proteomes" id="UP001187192">
    <property type="component" value="Unassembled WGS sequence"/>
</dbReference>
<evidence type="ECO:0000256" key="8">
    <source>
        <dbReference type="ARBA" id="ARBA00023306"/>
    </source>
</evidence>
<keyword evidence="9" id="KW-0137">Centromere</keyword>
<dbReference type="AlphaFoldDB" id="A0AA88EBJ2"/>
<comment type="caution">
    <text evidence="10">The sequence shown here is derived from an EMBL/GenBank/DDBJ whole genome shotgun (WGS) entry which is preliminary data.</text>
</comment>
<dbReference type="GO" id="GO:0005634">
    <property type="term" value="C:nucleus"/>
    <property type="evidence" value="ECO:0007669"/>
    <property type="project" value="UniProtKB-SubCell"/>
</dbReference>
<keyword evidence="6" id="KW-0995">Kinetochore</keyword>
<keyword evidence="4" id="KW-0132">Cell division</keyword>
<accession>A0AA88EBJ2</accession>
<comment type="subcellular location">
    <subcellularLocation>
        <location evidence="2">Chromosome</location>
        <location evidence="2">Centromere</location>
        <location evidence="2">Kinetochore</location>
    </subcellularLocation>
    <subcellularLocation>
        <location evidence="1">Nucleus</location>
    </subcellularLocation>
</comment>
<organism evidence="10 11">
    <name type="scientific">Ficus carica</name>
    <name type="common">Common fig</name>
    <dbReference type="NCBI Taxonomy" id="3494"/>
    <lineage>
        <taxon>Eukaryota</taxon>
        <taxon>Viridiplantae</taxon>
        <taxon>Streptophyta</taxon>
        <taxon>Embryophyta</taxon>
        <taxon>Tracheophyta</taxon>
        <taxon>Spermatophyta</taxon>
        <taxon>Magnoliopsida</taxon>
        <taxon>eudicotyledons</taxon>
        <taxon>Gunneridae</taxon>
        <taxon>Pentapetalae</taxon>
        <taxon>rosids</taxon>
        <taxon>fabids</taxon>
        <taxon>Rosales</taxon>
        <taxon>Moraceae</taxon>
        <taxon>Ficeae</taxon>
        <taxon>Ficus</taxon>
    </lineage>
</organism>
<protein>
    <submittedName>
        <fullName evidence="10">Uncharacterized protein</fullName>
    </submittedName>
</protein>
<keyword evidence="7" id="KW-0539">Nucleus</keyword>
<dbReference type="PANTHER" id="PTHR15459">
    <property type="entry name" value="POLYAMINE-MODULATED FACTOR 1"/>
    <property type="match status" value="1"/>
</dbReference>
<name>A0AA88EBJ2_FICCA</name>
<evidence type="ECO:0000313" key="11">
    <source>
        <dbReference type="Proteomes" id="UP001187192"/>
    </source>
</evidence>